<dbReference type="Proteomes" id="UP001595735">
    <property type="component" value="Unassembled WGS sequence"/>
</dbReference>
<evidence type="ECO:0000313" key="2">
    <source>
        <dbReference type="Proteomes" id="UP001595735"/>
    </source>
</evidence>
<sequence length="175" mass="20073">MKHFMILTSVLALSGCKNNVQELNISTIYTEPKRVTKEVPETGSIHTFTTRKEVTERLDPGVFMLSKNAEILKFRIQGNISSGGHTIQQVKKIRFEKGEQDGNTTTLKYYVEIKRIPGKESANIRGYNYTKEETYKIPNDVKIIRVEVYEDRINGVSDTHPQLIAQKTFNFFAKI</sequence>
<name>A0ABV7Y0U5_9FLAO</name>
<reference evidence="2" key="1">
    <citation type="journal article" date="2019" name="Int. J. Syst. Evol. Microbiol.">
        <title>The Global Catalogue of Microorganisms (GCM) 10K type strain sequencing project: providing services to taxonomists for standard genome sequencing and annotation.</title>
        <authorList>
            <consortium name="The Broad Institute Genomics Platform"/>
            <consortium name="The Broad Institute Genome Sequencing Center for Infectious Disease"/>
            <person name="Wu L."/>
            <person name="Ma J."/>
        </authorList>
    </citation>
    <scope>NUCLEOTIDE SEQUENCE [LARGE SCALE GENOMIC DNA]</scope>
    <source>
        <strain evidence="2">CECT 7798</strain>
    </source>
</reference>
<evidence type="ECO:0008006" key="3">
    <source>
        <dbReference type="Google" id="ProtNLM"/>
    </source>
</evidence>
<keyword evidence="2" id="KW-1185">Reference proteome</keyword>
<evidence type="ECO:0000313" key="1">
    <source>
        <dbReference type="EMBL" id="MFC3757575.1"/>
    </source>
</evidence>
<protein>
    <recommendedName>
        <fullName evidence="3">Lipoprotein</fullName>
    </recommendedName>
</protein>
<dbReference type="PROSITE" id="PS51257">
    <property type="entry name" value="PROKAR_LIPOPROTEIN"/>
    <property type="match status" value="1"/>
</dbReference>
<gene>
    <name evidence="1" type="ORF">ACFONJ_16470</name>
</gene>
<accession>A0ABV7Y0U5</accession>
<proteinExistence type="predicted"/>
<comment type="caution">
    <text evidence="1">The sequence shown here is derived from an EMBL/GenBank/DDBJ whole genome shotgun (WGS) entry which is preliminary data.</text>
</comment>
<organism evidence="1 2">
    <name type="scientific">Chryseobacterium tructae</name>
    <dbReference type="NCBI Taxonomy" id="1037380"/>
    <lineage>
        <taxon>Bacteria</taxon>
        <taxon>Pseudomonadati</taxon>
        <taxon>Bacteroidota</taxon>
        <taxon>Flavobacteriia</taxon>
        <taxon>Flavobacteriales</taxon>
        <taxon>Weeksellaceae</taxon>
        <taxon>Chryseobacterium group</taxon>
        <taxon>Chryseobacterium</taxon>
    </lineage>
</organism>
<dbReference type="EMBL" id="JBHRYO010000002">
    <property type="protein sequence ID" value="MFC3757575.1"/>
    <property type="molecule type" value="Genomic_DNA"/>
</dbReference>
<dbReference type="RefSeq" id="WP_290298793.1">
    <property type="nucleotide sequence ID" value="NZ_JAUFQR010000001.1"/>
</dbReference>